<accession>A0ABY4M7U8</accession>
<dbReference type="Proteomes" id="UP000830115">
    <property type="component" value="Chromosome"/>
</dbReference>
<protein>
    <recommendedName>
        <fullName evidence="4">Heparin binding hemagglutinin HbhA</fullName>
    </recommendedName>
</protein>
<dbReference type="EMBL" id="CP086322">
    <property type="protein sequence ID" value="UQA93864.1"/>
    <property type="molecule type" value="Genomic_DNA"/>
</dbReference>
<feature type="compositionally biased region" description="Low complexity" evidence="1">
    <location>
        <begin position="193"/>
        <end position="217"/>
    </location>
</feature>
<organism evidence="2 3">
    <name type="scientific">Streptomyces halobius</name>
    <dbReference type="NCBI Taxonomy" id="2879846"/>
    <lineage>
        <taxon>Bacteria</taxon>
        <taxon>Bacillati</taxon>
        <taxon>Actinomycetota</taxon>
        <taxon>Actinomycetes</taxon>
        <taxon>Kitasatosporales</taxon>
        <taxon>Streptomycetaceae</taxon>
        <taxon>Streptomyces</taxon>
    </lineage>
</organism>
<evidence type="ECO:0000313" key="2">
    <source>
        <dbReference type="EMBL" id="UQA93864.1"/>
    </source>
</evidence>
<keyword evidence="3" id="KW-1185">Reference proteome</keyword>
<evidence type="ECO:0000313" key="3">
    <source>
        <dbReference type="Proteomes" id="UP000830115"/>
    </source>
</evidence>
<evidence type="ECO:0000256" key="1">
    <source>
        <dbReference type="SAM" id="MobiDB-lite"/>
    </source>
</evidence>
<feature type="region of interest" description="Disordered" evidence="1">
    <location>
        <begin position="137"/>
        <end position="217"/>
    </location>
</feature>
<reference evidence="2" key="1">
    <citation type="submission" date="2021-10" db="EMBL/GenBank/DDBJ databases">
        <title>Streptomyces nigrumlapis sp.nov.,an antimicrobial producing actinobacterium isolated from Black Gobi rocks.</title>
        <authorList>
            <person name="Wen Y."/>
            <person name="Zhang W."/>
            <person name="Liu X.G."/>
        </authorList>
    </citation>
    <scope>NUCLEOTIDE SEQUENCE</scope>
    <source>
        <strain evidence="2">ST13-2-2</strain>
    </source>
</reference>
<dbReference type="RefSeq" id="WP_248864735.1">
    <property type="nucleotide sequence ID" value="NZ_CP086322.1"/>
</dbReference>
<evidence type="ECO:0008006" key="4">
    <source>
        <dbReference type="Google" id="ProtNLM"/>
    </source>
</evidence>
<name>A0ABY4M7U8_9ACTN</name>
<proteinExistence type="predicted"/>
<sequence>MAITTEDLRKVFTDPTPLYAVAGATDLAAQKAAEAFGEVPQLVEKIRTEAPKRFESVRATDPKDVQERVTQQAKDTQERVAHQAKDAQDKLTEALGSLDGDLKKLLDQAQELALRGVGRAAEVAVQARETYDELAERGRGAVQTWRGQADGQAEELTVAIEPEPAAKDAEKDEGEDEANAVPAPANGVKTENKAVPAKKTTTARKPAAKKTPPQSAK</sequence>
<dbReference type="SUPFAM" id="SSF58113">
    <property type="entry name" value="Apolipoprotein A-I"/>
    <property type="match status" value="1"/>
</dbReference>
<gene>
    <name evidence="2" type="ORF">K9S39_20085</name>
</gene>